<evidence type="ECO:0000256" key="3">
    <source>
        <dbReference type="ARBA" id="ARBA00022729"/>
    </source>
</evidence>
<evidence type="ECO:0000313" key="8">
    <source>
        <dbReference type="Proteomes" id="UP000594262"/>
    </source>
</evidence>
<evidence type="ECO:0000256" key="4">
    <source>
        <dbReference type="ARBA" id="ARBA00023157"/>
    </source>
</evidence>
<feature type="signal peptide" evidence="5">
    <location>
        <begin position="1"/>
        <end position="22"/>
    </location>
</feature>
<reference evidence="7" key="1">
    <citation type="submission" date="2021-01" db="UniProtKB">
        <authorList>
            <consortium name="EnsemblMetazoa"/>
        </authorList>
    </citation>
    <scope>IDENTIFICATION</scope>
</reference>
<feature type="chain" id="PRO_5029627901" description="DAN domain-containing protein" evidence="5">
    <location>
        <begin position="23"/>
        <end position="128"/>
    </location>
</feature>
<dbReference type="AlphaFoldDB" id="A0A7M5WR80"/>
<proteinExistence type="predicted"/>
<dbReference type="InterPro" id="IPR004133">
    <property type="entry name" value="DAN_dom"/>
</dbReference>
<dbReference type="GO" id="GO:0005576">
    <property type="term" value="C:extracellular region"/>
    <property type="evidence" value="ECO:0007669"/>
    <property type="project" value="UniProtKB-SubCell"/>
</dbReference>
<evidence type="ECO:0000259" key="6">
    <source>
        <dbReference type="Pfam" id="PF03045"/>
    </source>
</evidence>
<keyword evidence="4" id="KW-1015">Disulfide bond</keyword>
<name>A0A7M5WR80_9CNID</name>
<evidence type="ECO:0000256" key="5">
    <source>
        <dbReference type="SAM" id="SignalP"/>
    </source>
</evidence>
<dbReference type="EnsemblMetazoa" id="CLYHEMT004899.3">
    <property type="protein sequence ID" value="CLYHEMP004899.3"/>
    <property type="gene ID" value="CLYHEMG004899"/>
</dbReference>
<keyword evidence="3 5" id="KW-0732">Signal</keyword>
<comment type="subcellular location">
    <subcellularLocation>
        <location evidence="1">Secreted</location>
    </subcellularLocation>
</comment>
<feature type="domain" description="DAN" evidence="6">
    <location>
        <begin position="39"/>
        <end position="121"/>
    </location>
</feature>
<dbReference type="InterPro" id="IPR029034">
    <property type="entry name" value="Cystine-knot_cytokine"/>
</dbReference>
<keyword evidence="2" id="KW-0964">Secreted</keyword>
<evidence type="ECO:0000256" key="2">
    <source>
        <dbReference type="ARBA" id="ARBA00022525"/>
    </source>
</evidence>
<dbReference type="Gene3D" id="2.10.90.10">
    <property type="entry name" value="Cystine-knot cytokines"/>
    <property type="match status" value="1"/>
</dbReference>
<keyword evidence="8" id="KW-1185">Reference proteome</keyword>
<dbReference type="Pfam" id="PF03045">
    <property type="entry name" value="DAN"/>
    <property type="match status" value="1"/>
</dbReference>
<dbReference type="OrthoDB" id="2436605at2759"/>
<evidence type="ECO:0000256" key="1">
    <source>
        <dbReference type="ARBA" id="ARBA00004613"/>
    </source>
</evidence>
<accession>A0A7M5WR80</accession>
<evidence type="ECO:0000313" key="7">
    <source>
        <dbReference type="EnsemblMetazoa" id="CLYHEMP004899.3"/>
    </source>
</evidence>
<dbReference type="Proteomes" id="UP000594262">
    <property type="component" value="Unplaced"/>
</dbReference>
<sequence>MKMQTLLNATISILAFCTVIVCIPVPTGDSSAGERCWEVTTTVTRSIPGTNCARVDVPTKGCSGLCNSFYFPTMDGAIQVCRRCQPTWSLKNETVACVQGGNSVIMVVELETKLESCDCQQIDCNGRR</sequence>
<organism evidence="7 8">
    <name type="scientific">Clytia hemisphaerica</name>
    <dbReference type="NCBI Taxonomy" id="252671"/>
    <lineage>
        <taxon>Eukaryota</taxon>
        <taxon>Metazoa</taxon>
        <taxon>Cnidaria</taxon>
        <taxon>Hydrozoa</taxon>
        <taxon>Hydroidolina</taxon>
        <taxon>Leptothecata</taxon>
        <taxon>Obeliida</taxon>
        <taxon>Clytiidae</taxon>
        <taxon>Clytia</taxon>
    </lineage>
</organism>
<protein>
    <recommendedName>
        <fullName evidence="6">DAN domain-containing protein</fullName>
    </recommendedName>
</protein>